<dbReference type="CDD" id="cd07769">
    <property type="entry name" value="ASKHA_NBD_FGGY_GK"/>
    <property type="match status" value="1"/>
</dbReference>
<feature type="binding site" evidence="9">
    <location>
        <position position="83"/>
    </location>
    <ligand>
        <name>sn-glycerol 3-phosphate</name>
        <dbReference type="ChEBI" id="CHEBI:57597"/>
    </ligand>
</feature>
<feature type="binding site" evidence="9">
    <location>
        <position position="13"/>
    </location>
    <ligand>
        <name>ATP</name>
        <dbReference type="ChEBI" id="CHEBI:30616"/>
    </ligand>
</feature>
<feature type="binding site" evidence="9">
    <location>
        <position position="255"/>
    </location>
    <ligand>
        <name>sn-glycerol 3-phosphate</name>
        <dbReference type="ChEBI" id="CHEBI:57597"/>
    </ligand>
</feature>
<evidence type="ECO:0000256" key="5">
    <source>
        <dbReference type="ARBA" id="ARBA00022777"/>
    </source>
</evidence>
<dbReference type="Proteomes" id="UP000005730">
    <property type="component" value="Chromosome"/>
</dbReference>
<dbReference type="Pfam" id="PF02782">
    <property type="entry name" value="FGGY_C"/>
    <property type="match status" value="1"/>
</dbReference>
<keyword evidence="14" id="KW-1185">Reference proteome</keyword>
<dbReference type="EC" id="2.7.1.30" evidence="9"/>
<feature type="binding site" evidence="9">
    <location>
        <position position="422"/>
    </location>
    <ligand>
        <name>ADP</name>
        <dbReference type="ChEBI" id="CHEBI:456216"/>
    </ligand>
</feature>
<dbReference type="InterPro" id="IPR043129">
    <property type="entry name" value="ATPase_NBD"/>
</dbReference>
<dbReference type="GO" id="GO:0006072">
    <property type="term" value="P:glycerol-3-phosphate metabolic process"/>
    <property type="evidence" value="ECO:0007669"/>
    <property type="project" value="InterPro"/>
</dbReference>
<dbReference type="InterPro" id="IPR018484">
    <property type="entry name" value="FGGY_N"/>
</dbReference>
<feature type="binding site" evidence="9">
    <location>
        <position position="17"/>
    </location>
    <ligand>
        <name>ADP</name>
        <dbReference type="ChEBI" id="CHEBI:456216"/>
    </ligand>
</feature>
<dbReference type="FunFam" id="3.30.420.40:FF:000007">
    <property type="entry name" value="Glycerol kinase"/>
    <property type="match status" value="1"/>
</dbReference>
<feature type="domain" description="Carbohydrate kinase FGGY C-terminal" evidence="12">
    <location>
        <begin position="273"/>
        <end position="461"/>
    </location>
</feature>
<dbReference type="Gene3D" id="3.30.420.40">
    <property type="match status" value="2"/>
</dbReference>
<keyword evidence="7 9" id="KW-0067">ATP-binding</keyword>
<dbReference type="STRING" id="926567.TheveDRAFT_0215"/>
<dbReference type="OrthoDB" id="9805576at2"/>
<comment type="similarity">
    <text evidence="2 9 10">Belongs to the FGGY kinase family.</text>
</comment>
<evidence type="ECO:0000256" key="3">
    <source>
        <dbReference type="ARBA" id="ARBA00022679"/>
    </source>
</evidence>
<keyword evidence="6 9" id="KW-0319">Glycerol metabolism</keyword>
<evidence type="ECO:0000259" key="12">
    <source>
        <dbReference type="Pfam" id="PF02782"/>
    </source>
</evidence>
<feature type="binding site" evidence="9">
    <location>
        <position position="142"/>
    </location>
    <ligand>
        <name>glycerol</name>
        <dbReference type="ChEBI" id="CHEBI:17754"/>
    </ligand>
</feature>
<feature type="binding site" evidence="9">
    <location>
        <position position="321"/>
    </location>
    <ligand>
        <name>ATP</name>
        <dbReference type="ChEBI" id="CHEBI:30616"/>
    </ligand>
</feature>
<dbReference type="Pfam" id="PF00370">
    <property type="entry name" value="FGGY_N"/>
    <property type="match status" value="1"/>
</dbReference>
<dbReference type="GO" id="GO:0005524">
    <property type="term" value="F:ATP binding"/>
    <property type="evidence" value="ECO:0007669"/>
    <property type="project" value="UniProtKB-UniRule"/>
</dbReference>
<evidence type="ECO:0000313" key="14">
    <source>
        <dbReference type="Proteomes" id="UP000005730"/>
    </source>
</evidence>
<dbReference type="PROSITE" id="PS00445">
    <property type="entry name" value="FGGY_KINASES_2"/>
    <property type="match status" value="1"/>
</dbReference>
<evidence type="ECO:0000259" key="11">
    <source>
        <dbReference type="Pfam" id="PF00370"/>
    </source>
</evidence>
<gene>
    <name evidence="9" type="primary">glpK</name>
    <name evidence="13" type="ORF">TheveDRAFT_0215</name>
</gene>
<evidence type="ECO:0000256" key="4">
    <source>
        <dbReference type="ARBA" id="ARBA00022741"/>
    </source>
</evidence>
<dbReference type="PANTHER" id="PTHR10196:SF69">
    <property type="entry name" value="GLYCEROL KINASE"/>
    <property type="match status" value="1"/>
</dbReference>
<feature type="binding site" evidence="9">
    <location>
        <position position="83"/>
    </location>
    <ligand>
        <name>glycerol</name>
        <dbReference type="ChEBI" id="CHEBI:17754"/>
    </ligand>
</feature>
<evidence type="ECO:0000256" key="10">
    <source>
        <dbReference type="RuleBase" id="RU003733"/>
    </source>
</evidence>
<evidence type="ECO:0000256" key="8">
    <source>
        <dbReference type="ARBA" id="ARBA00052101"/>
    </source>
</evidence>
<feature type="binding site" evidence="9">
    <location>
        <position position="142"/>
    </location>
    <ligand>
        <name>sn-glycerol 3-phosphate</name>
        <dbReference type="ChEBI" id="CHEBI:57597"/>
    </ligand>
</feature>
<protein>
    <recommendedName>
        <fullName evidence="9">Glycerol kinase</fullName>
        <ecNumber evidence="9">2.7.1.30</ecNumber>
    </recommendedName>
    <alternativeName>
        <fullName evidence="9">ATP:glycerol 3-phosphotransferase</fullName>
    </alternativeName>
    <alternativeName>
        <fullName evidence="9">Glycerokinase</fullName>
        <shortName evidence="9">GK</shortName>
    </alternativeName>
</protein>
<feature type="binding site" evidence="9">
    <location>
        <position position="14"/>
    </location>
    <ligand>
        <name>ATP</name>
        <dbReference type="ChEBI" id="CHEBI:30616"/>
    </ligand>
</feature>
<feature type="binding site" evidence="9">
    <location>
        <position position="426"/>
    </location>
    <ligand>
        <name>ADP</name>
        <dbReference type="ChEBI" id="CHEBI:456216"/>
    </ligand>
</feature>
<dbReference type="AlphaFoldDB" id="H0UNJ1"/>
<keyword evidence="3 9" id="KW-0808">Transferase</keyword>
<feature type="domain" description="Carbohydrate kinase FGGY N-terminal" evidence="11">
    <location>
        <begin position="5"/>
        <end position="262"/>
    </location>
</feature>
<feature type="binding site" evidence="9">
    <location>
        <position position="325"/>
    </location>
    <ligand>
        <name>ATP</name>
        <dbReference type="ChEBI" id="CHEBI:30616"/>
    </ligand>
</feature>
<feature type="binding site" evidence="9">
    <location>
        <position position="255"/>
    </location>
    <ligand>
        <name>glycerol</name>
        <dbReference type="ChEBI" id="CHEBI:17754"/>
    </ligand>
</feature>
<evidence type="ECO:0000313" key="13">
    <source>
        <dbReference type="EMBL" id="EHM09398.1"/>
    </source>
</evidence>
<evidence type="ECO:0000256" key="7">
    <source>
        <dbReference type="ARBA" id="ARBA00022840"/>
    </source>
</evidence>
<feature type="binding site" evidence="9">
    <location>
        <position position="84"/>
    </location>
    <ligand>
        <name>glycerol</name>
        <dbReference type="ChEBI" id="CHEBI:17754"/>
    </ligand>
</feature>
<dbReference type="GO" id="GO:0005829">
    <property type="term" value="C:cytosol"/>
    <property type="evidence" value="ECO:0007669"/>
    <property type="project" value="TreeGrafter"/>
</dbReference>
<dbReference type="UniPathway" id="UPA00618">
    <property type="reaction ID" value="UER00672"/>
</dbReference>
<keyword evidence="4 9" id="KW-0547">Nucleotide-binding</keyword>
<dbReference type="InterPro" id="IPR018485">
    <property type="entry name" value="FGGY_C"/>
</dbReference>
<dbReference type="NCBIfam" id="TIGR01311">
    <property type="entry name" value="glycerol_kin"/>
    <property type="match status" value="1"/>
</dbReference>
<dbReference type="PANTHER" id="PTHR10196">
    <property type="entry name" value="SUGAR KINASE"/>
    <property type="match status" value="1"/>
</dbReference>
<evidence type="ECO:0000256" key="6">
    <source>
        <dbReference type="ARBA" id="ARBA00022798"/>
    </source>
</evidence>
<accession>H0UNJ1</accession>
<dbReference type="InterPro" id="IPR018483">
    <property type="entry name" value="Carb_kinase_FGGY_CS"/>
</dbReference>
<evidence type="ECO:0000256" key="2">
    <source>
        <dbReference type="ARBA" id="ARBA00009156"/>
    </source>
</evidence>
<sequence>MSKKYVVAIDQGTTSTRCMVFDDKGLPVCSHQMEHAQIYPKPGWVEHDPLEIWSRTKDVIRGALDKGGINPEEIASIGITNQRETTVVWEKATGKPIYNAIVWQCMRTQEFCSEWQKTPGWEQAANGEGKVKDITGLLISPYFSGTKIKWILDHVPGAREKAAKGEILFGNIDTWLIWNLTGGPDGGVHVTDVSNASRTLLMDIKTLKWSEEMASFLDVPLAMMPAIKPSSFVYGCTKKDGPFGAEIPVAGDLGDQQAALFGQACFGKGDTKNTYGTGCFMLMNIGETPSPSKNGLLTTAGYSLEEGKCVYALEGSIAITGAAVQWLRDNLRLFDEAPDSEYFARKVEDSGGIYFVPAFSGLYAPYWDMSARGAIVGLTRYIRKEHIIRATLESICYQTRDVVEAMNKDSGVSLAELKVDGGAVKNDLLMQMQADILGAKVVRPQVNETTALGAAYAAGLAVGFWKSTDELKEHWAEDRRFDPIMSEERREHAYKGWKKAVSKAQSWIE</sequence>
<feature type="binding site" evidence="9">
    <location>
        <position position="321"/>
    </location>
    <ligand>
        <name>ADP</name>
        <dbReference type="ChEBI" id="CHEBI:456216"/>
    </ligand>
</feature>
<comment type="pathway">
    <text evidence="1 9">Polyol metabolism; glycerol degradation via glycerol kinase pathway; sn-glycerol 3-phosphate from glycerol: step 1/1.</text>
</comment>
<dbReference type="InterPro" id="IPR000577">
    <property type="entry name" value="Carb_kinase_FGGY"/>
</dbReference>
<feature type="binding site" evidence="9">
    <location>
        <position position="277"/>
    </location>
    <ligand>
        <name>ATP</name>
        <dbReference type="ChEBI" id="CHEBI:30616"/>
    </ligand>
</feature>
<dbReference type="PROSITE" id="PS00933">
    <property type="entry name" value="FGGY_KINASES_1"/>
    <property type="match status" value="1"/>
</dbReference>
<feature type="binding site" evidence="9">
    <location>
        <position position="13"/>
    </location>
    <ligand>
        <name>ADP</name>
        <dbReference type="ChEBI" id="CHEBI:456216"/>
    </ligand>
</feature>
<feature type="binding site" evidence="9">
    <location>
        <position position="15"/>
    </location>
    <ligand>
        <name>ATP</name>
        <dbReference type="ChEBI" id="CHEBI:30616"/>
    </ligand>
</feature>
<dbReference type="RefSeq" id="WP_006582891.1">
    <property type="nucleotide sequence ID" value="NZ_CM001377.1"/>
</dbReference>
<feature type="binding site" evidence="9">
    <location>
        <position position="13"/>
    </location>
    <ligand>
        <name>sn-glycerol 3-phosphate</name>
        <dbReference type="ChEBI" id="CHEBI:57597"/>
    </ligand>
</feature>
<name>H0UNJ1_9BACT</name>
<evidence type="ECO:0000256" key="9">
    <source>
        <dbReference type="HAMAP-Rule" id="MF_00186"/>
    </source>
</evidence>
<dbReference type="NCBIfam" id="NF000756">
    <property type="entry name" value="PRK00047.1"/>
    <property type="match status" value="1"/>
</dbReference>
<feature type="binding site" evidence="9">
    <location>
        <position position="422"/>
    </location>
    <ligand>
        <name>ATP</name>
        <dbReference type="ChEBI" id="CHEBI:30616"/>
    </ligand>
</feature>
<dbReference type="eggNOG" id="COG0554">
    <property type="taxonomic scope" value="Bacteria"/>
</dbReference>
<comment type="function">
    <text evidence="9">Key enzyme in the regulation of glycerol uptake and metabolism. Catalyzes the phosphorylation of glycerol to yield sn-glycerol 3-phosphate.</text>
</comment>
<reference evidence="13 14" key="1">
    <citation type="submission" date="2011-10" db="EMBL/GenBank/DDBJ databases">
        <title>The Noncontiguous Finished genome of Thermanaerovibrio velox DSM 12556.</title>
        <authorList>
            <consortium name="US DOE Joint Genome Institute (JGI-PGF)"/>
            <person name="Lucas S."/>
            <person name="Copeland A."/>
            <person name="Lapidus A."/>
            <person name="Glavina del Rio T."/>
            <person name="Dalin E."/>
            <person name="Tice H."/>
            <person name="Bruce D."/>
            <person name="Goodwin L."/>
            <person name="Pitluck S."/>
            <person name="Peters L."/>
            <person name="Mikhailova N."/>
            <person name="Teshima H."/>
            <person name="Kyrpides N."/>
            <person name="Mavromatis K."/>
            <person name="Ivanova N."/>
            <person name="Markowitz V."/>
            <person name="Cheng J.-F."/>
            <person name="Hugenholtz P."/>
            <person name="Woyke T."/>
            <person name="Wu D."/>
            <person name="Spring S."/>
            <person name="Brambilla E.-M."/>
            <person name="Klenk H.-P."/>
            <person name="Eisen J.A."/>
        </authorList>
    </citation>
    <scope>NUCLEOTIDE SEQUENCE [LARGE SCALE GENOMIC DNA]</scope>
    <source>
        <strain evidence="13 14">DSM 12556</strain>
    </source>
</reference>
<dbReference type="FunFam" id="3.30.420.40:FF:000008">
    <property type="entry name" value="Glycerol kinase"/>
    <property type="match status" value="1"/>
</dbReference>
<feature type="binding site" evidence="9">
    <location>
        <position position="277"/>
    </location>
    <ligand>
        <name>ADP</name>
        <dbReference type="ChEBI" id="CHEBI:456216"/>
    </ligand>
</feature>
<feature type="binding site" evidence="9">
    <location>
        <position position="84"/>
    </location>
    <ligand>
        <name>sn-glycerol 3-phosphate</name>
        <dbReference type="ChEBI" id="CHEBI:57597"/>
    </ligand>
</feature>
<dbReference type="InterPro" id="IPR005999">
    <property type="entry name" value="Glycerol_kin"/>
</dbReference>
<dbReference type="EMBL" id="CM001377">
    <property type="protein sequence ID" value="EHM09398.1"/>
    <property type="molecule type" value="Genomic_DNA"/>
</dbReference>
<comment type="activity regulation">
    <text evidence="9">Inhibited by fructose 1,6-bisphosphate (FBP).</text>
</comment>
<dbReference type="GO" id="GO:0004370">
    <property type="term" value="F:glycerol kinase activity"/>
    <property type="evidence" value="ECO:0007669"/>
    <property type="project" value="UniProtKB-UniRule"/>
</dbReference>
<dbReference type="HOGENOM" id="CLU_009281_2_3_0"/>
<organism evidence="13 14">
    <name type="scientific">Thermanaerovibrio velox DSM 12556</name>
    <dbReference type="NCBI Taxonomy" id="926567"/>
    <lineage>
        <taxon>Bacteria</taxon>
        <taxon>Thermotogati</taxon>
        <taxon>Synergistota</taxon>
        <taxon>Synergistia</taxon>
        <taxon>Synergistales</taxon>
        <taxon>Synergistaceae</taxon>
        <taxon>Thermanaerovibrio</taxon>
    </lineage>
</organism>
<dbReference type="GO" id="GO:0019563">
    <property type="term" value="P:glycerol catabolic process"/>
    <property type="evidence" value="ECO:0007669"/>
    <property type="project" value="UniProtKB-UniRule"/>
</dbReference>
<feature type="binding site" evidence="9">
    <location>
        <position position="256"/>
    </location>
    <ligand>
        <name>glycerol</name>
        <dbReference type="ChEBI" id="CHEBI:17754"/>
    </ligand>
</feature>
<proteinExistence type="inferred from homology"/>
<dbReference type="HAMAP" id="MF_00186">
    <property type="entry name" value="Glycerol_kin"/>
    <property type="match status" value="1"/>
</dbReference>
<keyword evidence="5 9" id="KW-0418">Kinase</keyword>
<comment type="catalytic activity">
    <reaction evidence="8 9">
        <text>glycerol + ATP = sn-glycerol 3-phosphate + ADP + H(+)</text>
        <dbReference type="Rhea" id="RHEA:21644"/>
        <dbReference type="ChEBI" id="CHEBI:15378"/>
        <dbReference type="ChEBI" id="CHEBI:17754"/>
        <dbReference type="ChEBI" id="CHEBI:30616"/>
        <dbReference type="ChEBI" id="CHEBI:57597"/>
        <dbReference type="ChEBI" id="CHEBI:456216"/>
        <dbReference type="EC" id="2.7.1.30"/>
    </reaction>
</comment>
<evidence type="ECO:0000256" key="1">
    <source>
        <dbReference type="ARBA" id="ARBA00005190"/>
    </source>
</evidence>
<dbReference type="SUPFAM" id="SSF53067">
    <property type="entry name" value="Actin-like ATPase domain"/>
    <property type="match status" value="2"/>
</dbReference>
<dbReference type="PIRSF" id="PIRSF000538">
    <property type="entry name" value="GlpK"/>
    <property type="match status" value="1"/>
</dbReference>